<proteinExistence type="predicted"/>
<gene>
    <name evidence="8" type="primary">txxe 991-sigB</name>
    <name evidence="8" type="ORF">TXXE_07390</name>
</gene>
<evidence type="ECO:0000256" key="2">
    <source>
        <dbReference type="ARBA" id="ARBA00023082"/>
    </source>
</evidence>
<dbReference type="InterPro" id="IPR013324">
    <property type="entry name" value="RNA_pol_sigma_r3/r4-like"/>
</dbReference>
<comment type="caution">
    <text evidence="8">The sequence shown here is derived from an EMBL/GenBank/DDBJ whole genome shotgun (WGS) entry which is preliminary data.</text>
</comment>
<dbReference type="NCBIfam" id="TIGR02937">
    <property type="entry name" value="sigma70-ECF"/>
    <property type="match status" value="1"/>
</dbReference>
<evidence type="ECO:0000313" key="9">
    <source>
        <dbReference type="Proteomes" id="UP000681526"/>
    </source>
</evidence>
<evidence type="ECO:0000259" key="6">
    <source>
        <dbReference type="Pfam" id="PF04542"/>
    </source>
</evidence>
<dbReference type="SUPFAM" id="SSF88946">
    <property type="entry name" value="Sigma2 domain of RNA polymerase sigma factors"/>
    <property type="match status" value="1"/>
</dbReference>
<dbReference type="InterPro" id="IPR013325">
    <property type="entry name" value="RNA_pol_sigma_r2"/>
</dbReference>
<feature type="domain" description="RNA polymerase sigma-70 region 2" evidence="6">
    <location>
        <begin position="32"/>
        <end position="101"/>
    </location>
</feature>
<evidence type="ECO:0000256" key="1">
    <source>
        <dbReference type="ARBA" id="ARBA00023015"/>
    </source>
</evidence>
<evidence type="ECO:0000256" key="3">
    <source>
        <dbReference type="ARBA" id="ARBA00023125"/>
    </source>
</evidence>
<dbReference type="PANTHER" id="PTHR30385">
    <property type="entry name" value="SIGMA FACTOR F FLAGELLAR"/>
    <property type="match status" value="1"/>
</dbReference>
<dbReference type="Gene3D" id="1.10.10.10">
    <property type="entry name" value="Winged helix-like DNA-binding domain superfamily/Winged helix DNA-binding domain"/>
    <property type="match status" value="2"/>
</dbReference>
<keyword evidence="3" id="KW-0238">DNA-binding</keyword>
<dbReference type="RefSeq" id="WP_015253898.1">
    <property type="nucleotide sequence ID" value="NZ_CAJRAY010000033.1"/>
</dbReference>
<evidence type="ECO:0000313" key="8">
    <source>
        <dbReference type="EMBL" id="CAG5083985.1"/>
    </source>
</evidence>
<evidence type="ECO:0000259" key="7">
    <source>
        <dbReference type="Pfam" id="PF04545"/>
    </source>
</evidence>
<keyword evidence="9" id="KW-1185">Reference proteome</keyword>
<dbReference type="InterPro" id="IPR007630">
    <property type="entry name" value="RNA_pol_sigma70_r4"/>
</dbReference>
<protein>
    <submittedName>
        <fullName evidence="8">RNA polymerase sigma-B factor</fullName>
    </submittedName>
</protein>
<dbReference type="InterPro" id="IPR036388">
    <property type="entry name" value="WH-like_DNA-bd_sf"/>
</dbReference>
<name>A0ABN7RQY3_THEXY</name>
<feature type="domain" description="RNA polymerase sigma-70 region 3" evidence="5">
    <location>
        <begin position="111"/>
        <end position="171"/>
    </location>
</feature>
<accession>A0ABN7RQY3</accession>
<dbReference type="Pfam" id="PF04545">
    <property type="entry name" value="Sigma70_r4"/>
    <property type="match status" value="1"/>
</dbReference>
<dbReference type="SUPFAM" id="SSF88659">
    <property type="entry name" value="Sigma3 and sigma4 domains of RNA polymerase sigma factors"/>
    <property type="match status" value="2"/>
</dbReference>
<dbReference type="PANTHER" id="PTHR30385:SF4">
    <property type="entry name" value="RNA POLYMERASE SIGMA-E FACTOR"/>
    <property type="match status" value="1"/>
</dbReference>
<feature type="domain" description="RNA polymerase sigma-70 region 4" evidence="7">
    <location>
        <begin position="198"/>
        <end position="246"/>
    </location>
</feature>
<dbReference type="InterPro" id="IPR014284">
    <property type="entry name" value="RNA_pol_sigma-70_dom"/>
</dbReference>
<dbReference type="Pfam" id="PF04539">
    <property type="entry name" value="Sigma70_r3"/>
    <property type="match status" value="1"/>
</dbReference>
<dbReference type="Proteomes" id="UP000681526">
    <property type="component" value="Unassembled WGS sequence"/>
</dbReference>
<dbReference type="InterPro" id="IPR007627">
    <property type="entry name" value="RNA_pol_sigma70_r2"/>
</dbReference>
<sequence length="259" mass="29667">MKRTSKPTAADTDALLSVYRSSPSRENAARVIEKCEPMIRLAAARVSRNRPDLYEDLHQVGRLALFRLLGRYDSAVGAQFETYAMKSLVGHMKNYLRDKSWYVQVPRRIKEKGIHVRQTIDELTAQLERPPSVEEIAERLGLTRDETLEVLAGRDMYHYVSLDTPIYDDENLSTLGDRIGHPGDEFTAVESRLDLELAMKRLKPEEAEVLRLVFGFGLPQRAVAERLGVSQMSVSRMQRRAIGKLKRWLSDNRRGEECH</sequence>
<evidence type="ECO:0000259" key="5">
    <source>
        <dbReference type="Pfam" id="PF04539"/>
    </source>
</evidence>
<dbReference type="EMBL" id="CAJRAY010000033">
    <property type="protein sequence ID" value="CAG5083985.1"/>
    <property type="molecule type" value="Genomic_DNA"/>
</dbReference>
<evidence type="ECO:0000256" key="4">
    <source>
        <dbReference type="ARBA" id="ARBA00023163"/>
    </source>
</evidence>
<dbReference type="CDD" id="cd06171">
    <property type="entry name" value="Sigma70_r4"/>
    <property type="match status" value="1"/>
</dbReference>
<keyword evidence="4" id="KW-0804">Transcription</keyword>
<dbReference type="Pfam" id="PF04542">
    <property type="entry name" value="Sigma70_r2"/>
    <property type="match status" value="1"/>
</dbReference>
<keyword evidence="2" id="KW-0731">Sigma factor</keyword>
<keyword evidence="1" id="KW-0805">Transcription regulation</keyword>
<reference evidence="8 9" key="1">
    <citation type="submission" date="2021-04" db="EMBL/GenBank/DDBJ databases">
        <authorList>
            <person name="Rakotoarivonina H."/>
        </authorList>
    </citation>
    <scope>NUCLEOTIDE SEQUENCE [LARGE SCALE GENOMIC DNA]</scope>
    <source>
        <strain evidence="8 9">XE</strain>
    </source>
</reference>
<dbReference type="Gene3D" id="1.10.1740.10">
    <property type="match status" value="1"/>
</dbReference>
<dbReference type="InterPro" id="IPR007624">
    <property type="entry name" value="RNA_pol_sigma70_r3"/>
</dbReference>
<organism evidence="8 9">
    <name type="scientific">Thermobacillus xylanilyticus</name>
    <dbReference type="NCBI Taxonomy" id="76633"/>
    <lineage>
        <taxon>Bacteria</taxon>
        <taxon>Bacillati</taxon>
        <taxon>Bacillota</taxon>
        <taxon>Bacilli</taxon>
        <taxon>Bacillales</taxon>
        <taxon>Paenibacillaceae</taxon>
        <taxon>Thermobacillus</taxon>
    </lineage>
</organism>